<dbReference type="SUPFAM" id="SSF56112">
    <property type="entry name" value="Protein kinase-like (PK-like)"/>
    <property type="match status" value="1"/>
</dbReference>
<accession>A0AAW1S2W0</accession>
<keyword evidence="5" id="KW-0418">Kinase</keyword>
<dbReference type="GO" id="GO:0004674">
    <property type="term" value="F:protein serine/threonine kinase activity"/>
    <property type="evidence" value="ECO:0007669"/>
    <property type="project" value="UniProtKB-KW"/>
</dbReference>
<feature type="compositionally biased region" description="Basic and acidic residues" evidence="8">
    <location>
        <begin position="1"/>
        <end position="23"/>
    </location>
</feature>
<dbReference type="Proteomes" id="UP001485043">
    <property type="component" value="Unassembled WGS sequence"/>
</dbReference>
<evidence type="ECO:0000259" key="9">
    <source>
        <dbReference type="PROSITE" id="PS50011"/>
    </source>
</evidence>
<dbReference type="Gene3D" id="3.30.200.20">
    <property type="entry name" value="Phosphorylase Kinase, domain 1"/>
    <property type="match status" value="1"/>
</dbReference>
<gene>
    <name evidence="10" type="ORF">WJX84_008061</name>
</gene>
<dbReference type="InterPro" id="IPR000719">
    <property type="entry name" value="Prot_kinase_dom"/>
</dbReference>
<reference evidence="10 11" key="1">
    <citation type="journal article" date="2024" name="Nat. Commun.">
        <title>Phylogenomics reveals the evolutionary origins of lichenization in chlorophyte algae.</title>
        <authorList>
            <person name="Puginier C."/>
            <person name="Libourel C."/>
            <person name="Otte J."/>
            <person name="Skaloud P."/>
            <person name="Haon M."/>
            <person name="Grisel S."/>
            <person name="Petersen M."/>
            <person name="Berrin J.G."/>
            <person name="Delaux P.M."/>
            <person name="Dal Grande F."/>
            <person name="Keller J."/>
        </authorList>
    </citation>
    <scope>NUCLEOTIDE SEQUENCE [LARGE SCALE GENOMIC DNA]</scope>
    <source>
        <strain evidence="10 11">SAG 2523</strain>
    </source>
</reference>
<keyword evidence="3" id="KW-0808">Transferase</keyword>
<dbReference type="GO" id="GO:0007165">
    <property type="term" value="P:signal transduction"/>
    <property type="evidence" value="ECO:0007669"/>
    <property type="project" value="TreeGrafter"/>
</dbReference>
<keyword evidence="2" id="KW-0723">Serine/threonine-protein kinase</keyword>
<comment type="caution">
    <text evidence="10">The sequence shown here is derived from an EMBL/GenBank/DDBJ whole genome shotgun (WGS) entry which is preliminary data.</text>
</comment>
<evidence type="ECO:0000256" key="8">
    <source>
        <dbReference type="SAM" id="MobiDB-lite"/>
    </source>
</evidence>
<dbReference type="GO" id="GO:0005634">
    <property type="term" value="C:nucleus"/>
    <property type="evidence" value="ECO:0007669"/>
    <property type="project" value="TreeGrafter"/>
</dbReference>
<evidence type="ECO:0000256" key="2">
    <source>
        <dbReference type="ARBA" id="ARBA00022527"/>
    </source>
</evidence>
<organism evidence="10 11">
    <name type="scientific">Apatococcus fuscideae</name>
    <dbReference type="NCBI Taxonomy" id="2026836"/>
    <lineage>
        <taxon>Eukaryota</taxon>
        <taxon>Viridiplantae</taxon>
        <taxon>Chlorophyta</taxon>
        <taxon>core chlorophytes</taxon>
        <taxon>Trebouxiophyceae</taxon>
        <taxon>Chlorellales</taxon>
        <taxon>Chlorellaceae</taxon>
        <taxon>Apatococcus</taxon>
    </lineage>
</organism>
<evidence type="ECO:0000256" key="4">
    <source>
        <dbReference type="ARBA" id="ARBA00022741"/>
    </source>
</evidence>
<dbReference type="InterPro" id="IPR011009">
    <property type="entry name" value="Kinase-like_dom_sf"/>
</dbReference>
<keyword evidence="4 7" id="KW-0547">Nucleotide-binding</keyword>
<dbReference type="PANTHER" id="PTHR24057">
    <property type="entry name" value="GLYCOGEN SYNTHASE KINASE-3 ALPHA"/>
    <property type="match status" value="1"/>
</dbReference>
<keyword evidence="11" id="KW-1185">Reference proteome</keyword>
<dbReference type="AlphaFoldDB" id="A0AAW1S2W0"/>
<evidence type="ECO:0000256" key="7">
    <source>
        <dbReference type="PROSITE-ProRule" id="PRU10141"/>
    </source>
</evidence>
<comment type="similarity">
    <text evidence="1">Belongs to the protein kinase superfamily. CMGC Ser/Thr protein kinase family. GSK-3 subfamily.</text>
</comment>
<keyword evidence="6 7" id="KW-0067">ATP-binding</keyword>
<dbReference type="PROSITE" id="PS50011">
    <property type="entry name" value="PROTEIN_KINASE_DOM"/>
    <property type="match status" value="1"/>
</dbReference>
<evidence type="ECO:0000313" key="11">
    <source>
        <dbReference type="Proteomes" id="UP001485043"/>
    </source>
</evidence>
<sequence length="142" mass="14851">MDRLKTSLSRKSDTGGDKTDGGQKRYKAGSVQPTGVHAPGSDTVSAVSAKQVGGGALEALPQHMKQLKLKDERQENKELVFDGKVTEGDPNSCGHVITTTAGSGASKQTLTYQTQRVVGNGSFGVVFQAICVESGDTVAIKK</sequence>
<dbReference type="GO" id="GO:0005524">
    <property type="term" value="F:ATP binding"/>
    <property type="evidence" value="ECO:0007669"/>
    <property type="project" value="UniProtKB-UniRule"/>
</dbReference>
<proteinExistence type="inferred from homology"/>
<name>A0AAW1S2W0_9CHLO</name>
<evidence type="ECO:0000256" key="1">
    <source>
        <dbReference type="ARBA" id="ARBA00005527"/>
    </source>
</evidence>
<dbReference type="PANTHER" id="PTHR24057:SF0">
    <property type="entry name" value="PROTEIN KINASE SHAGGY-RELATED"/>
    <property type="match status" value="1"/>
</dbReference>
<feature type="non-terminal residue" evidence="10">
    <location>
        <position position="142"/>
    </location>
</feature>
<protein>
    <recommendedName>
        <fullName evidence="9">Protein kinase domain-containing protein</fullName>
    </recommendedName>
</protein>
<feature type="binding site" evidence="7">
    <location>
        <position position="142"/>
    </location>
    <ligand>
        <name>ATP</name>
        <dbReference type="ChEBI" id="CHEBI:30616"/>
    </ligand>
</feature>
<feature type="domain" description="Protein kinase" evidence="9">
    <location>
        <begin position="112"/>
        <end position="142"/>
    </location>
</feature>
<evidence type="ECO:0000256" key="3">
    <source>
        <dbReference type="ARBA" id="ARBA00022679"/>
    </source>
</evidence>
<evidence type="ECO:0000256" key="5">
    <source>
        <dbReference type="ARBA" id="ARBA00022777"/>
    </source>
</evidence>
<evidence type="ECO:0000256" key="6">
    <source>
        <dbReference type="ARBA" id="ARBA00022840"/>
    </source>
</evidence>
<dbReference type="GO" id="GO:0005737">
    <property type="term" value="C:cytoplasm"/>
    <property type="evidence" value="ECO:0007669"/>
    <property type="project" value="TreeGrafter"/>
</dbReference>
<dbReference type="PROSITE" id="PS00107">
    <property type="entry name" value="PROTEIN_KINASE_ATP"/>
    <property type="match status" value="1"/>
</dbReference>
<dbReference type="InterPro" id="IPR050591">
    <property type="entry name" value="GSK-3"/>
</dbReference>
<dbReference type="EMBL" id="JALJOV010001829">
    <property type="protein sequence ID" value="KAK9839756.1"/>
    <property type="molecule type" value="Genomic_DNA"/>
</dbReference>
<dbReference type="InterPro" id="IPR017441">
    <property type="entry name" value="Protein_kinase_ATP_BS"/>
</dbReference>
<dbReference type="GO" id="GO:0030154">
    <property type="term" value="P:cell differentiation"/>
    <property type="evidence" value="ECO:0007669"/>
    <property type="project" value="TreeGrafter"/>
</dbReference>
<evidence type="ECO:0000313" key="10">
    <source>
        <dbReference type="EMBL" id="KAK9839756.1"/>
    </source>
</evidence>
<feature type="region of interest" description="Disordered" evidence="8">
    <location>
        <begin position="1"/>
        <end position="45"/>
    </location>
</feature>